<sequence>MADVLFDFDNPGDAARSLKRVAQAMQRAGQPVVSHDFDAKQVAASPSGDHQSSFASLRSKGLGALQSQVVAGQKKAQKEAEQTTAKDDQLTAATELLQSVIAGTTEMDSGLADRLQAVHDQFAGVAEFDALFEQAAQAFADAMVAKARSALAA</sequence>
<dbReference type="AlphaFoldDB" id="A0A7X1WZI0"/>
<protein>
    <submittedName>
        <fullName evidence="2">Uncharacterized protein</fullName>
    </submittedName>
</protein>
<organism evidence="2 3">
    <name type="scientific">Pseudomonas helleri</name>
    <dbReference type="NCBI Taxonomy" id="1608996"/>
    <lineage>
        <taxon>Bacteria</taxon>
        <taxon>Pseudomonadati</taxon>
        <taxon>Pseudomonadota</taxon>
        <taxon>Gammaproteobacteria</taxon>
        <taxon>Pseudomonadales</taxon>
        <taxon>Pseudomonadaceae</taxon>
        <taxon>Pseudomonas</taxon>
    </lineage>
</organism>
<dbReference type="RefSeq" id="WP_153439107.1">
    <property type="nucleotide sequence ID" value="NZ_WIWF01000176.1"/>
</dbReference>
<comment type="caution">
    <text evidence="2">The sequence shown here is derived from an EMBL/GenBank/DDBJ whole genome shotgun (WGS) entry which is preliminary data.</text>
</comment>
<evidence type="ECO:0000313" key="2">
    <source>
        <dbReference type="EMBL" id="MQT77669.1"/>
    </source>
</evidence>
<reference evidence="2 3" key="1">
    <citation type="submission" date="2019-10" db="EMBL/GenBank/DDBJ databases">
        <title>Evaluation of single-gene subtyping targets for Pseudomonas.</title>
        <authorList>
            <person name="Reichler S.J."/>
            <person name="Orsi R.H."/>
            <person name="Wiedmann M."/>
            <person name="Martin N.H."/>
            <person name="Murphy S.I."/>
        </authorList>
    </citation>
    <scope>NUCLEOTIDE SEQUENCE [LARGE SCALE GENOMIC DNA]</scope>
    <source>
        <strain evidence="2 3">FSL R10-2932</strain>
    </source>
</reference>
<name>A0A7X1WZI0_9PSED</name>
<evidence type="ECO:0000256" key="1">
    <source>
        <dbReference type="SAM" id="MobiDB-lite"/>
    </source>
</evidence>
<dbReference type="EMBL" id="WIWF01000176">
    <property type="protein sequence ID" value="MQT77669.1"/>
    <property type="molecule type" value="Genomic_DNA"/>
</dbReference>
<gene>
    <name evidence="2" type="ORF">GHO37_25785</name>
</gene>
<proteinExistence type="predicted"/>
<accession>A0A7X1WZI0</accession>
<feature type="region of interest" description="Disordered" evidence="1">
    <location>
        <begin position="30"/>
        <end position="56"/>
    </location>
</feature>
<evidence type="ECO:0000313" key="3">
    <source>
        <dbReference type="Proteomes" id="UP000447574"/>
    </source>
</evidence>
<dbReference type="Proteomes" id="UP000447574">
    <property type="component" value="Unassembled WGS sequence"/>
</dbReference>